<sequence length="268" mass="30730">MKHPKLRLLAVLAAVVLTAEALFVPAMAADSLEQNIKNTQGFFAEKHSAPIWLFQQVKEREGSVLTLSDDFYSVEFKSEDIGPLDPKLERYDLNMVRLTGEKDLKYANEAVGEKTPKYLLRVSDGVNFPGKATFTLVDCHFRPNSTLHVYEAHEDGTFTFLQDTTVSMNGDASFALTKGGDYLVTSRRVGEKLPMFNFERPTLTELTELLTFTDTDTENQYLLGEVTTWEEYFANYQEPDFPYDIEYDYLEEGLSYSYDLDHWSNRRD</sequence>
<gene>
    <name evidence="2" type="ORF">AULFYP135_01384</name>
</gene>
<dbReference type="AlphaFoldDB" id="A0A6N2TFK0"/>
<reference evidence="2" key="1">
    <citation type="submission" date="2019-11" db="EMBL/GenBank/DDBJ databases">
        <authorList>
            <person name="Feng L."/>
        </authorList>
    </citation>
    <scope>NUCLEOTIDE SEQUENCE</scope>
    <source>
        <strain evidence="2">AundefinedLFYP135</strain>
    </source>
</reference>
<organism evidence="2">
    <name type="scientific">uncultured Anaerotruncus sp</name>
    <dbReference type="NCBI Taxonomy" id="905011"/>
    <lineage>
        <taxon>Bacteria</taxon>
        <taxon>Bacillati</taxon>
        <taxon>Bacillota</taxon>
        <taxon>Clostridia</taxon>
        <taxon>Eubacteriales</taxon>
        <taxon>Oscillospiraceae</taxon>
        <taxon>Anaerotruncus</taxon>
        <taxon>environmental samples</taxon>
    </lineage>
</organism>
<evidence type="ECO:0000256" key="1">
    <source>
        <dbReference type="SAM" id="SignalP"/>
    </source>
</evidence>
<name>A0A6N2TFK0_9FIRM</name>
<accession>A0A6N2TFK0</accession>
<feature type="signal peptide" evidence="1">
    <location>
        <begin position="1"/>
        <end position="28"/>
    </location>
</feature>
<evidence type="ECO:0000313" key="2">
    <source>
        <dbReference type="EMBL" id="VYT03629.1"/>
    </source>
</evidence>
<keyword evidence="1" id="KW-0732">Signal</keyword>
<feature type="chain" id="PRO_5027115594" evidence="1">
    <location>
        <begin position="29"/>
        <end position="268"/>
    </location>
</feature>
<proteinExistence type="predicted"/>
<dbReference type="EMBL" id="CACRSL010000003">
    <property type="protein sequence ID" value="VYT03629.1"/>
    <property type="molecule type" value="Genomic_DNA"/>
</dbReference>
<protein>
    <submittedName>
        <fullName evidence="2">Uncharacterized protein</fullName>
    </submittedName>
</protein>